<reference evidence="3" key="1">
    <citation type="submission" date="2018-03" db="EMBL/GenBank/DDBJ databases">
        <authorList>
            <person name="Blom J."/>
        </authorList>
    </citation>
    <scope>NUCLEOTIDE SEQUENCE [LARGE SCALE GENOMIC DNA]</scope>
    <source>
        <strain evidence="3">KPC-SM-21</strain>
    </source>
</reference>
<dbReference type="Proteomes" id="UP000245974">
    <property type="component" value="Unassembled WGS sequence"/>
</dbReference>
<dbReference type="InterPro" id="IPR037401">
    <property type="entry name" value="SnoaL-like"/>
</dbReference>
<dbReference type="InParanoid" id="A0A2U3N4T6"/>
<organism evidence="2 3">
    <name type="scientific">Acinetobacter stercoris</name>
    <dbReference type="NCBI Taxonomy" id="2126983"/>
    <lineage>
        <taxon>Bacteria</taxon>
        <taxon>Pseudomonadati</taxon>
        <taxon>Pseudomonadota</taxon>
        <taxon>Gammaproteobacteria</taxon>
        <taxon>Moraxellales</taxon>
        <taxon>Moraxellaceae</taxon>
        <taxon>Acinetobacter</taxon>
    </lineage>
</organism>
<evidence type="ECO:0000313" key="3">
    <source>
        <dbReference type="Proteomes" id="UP000245974"/>
    </source>
</evidence>
<dbReference type="Gene3D" id="3.10.450.50">
    <property type="match status" value="1"/>
</dbReference>
<dbReference type="SUPFAM" id="SSF54427">
    <property type="entry name" value="NTF2-like"/>
    <property type="match status" value="1"/>
</dbReference>
<dbReference type="AlphaFoldDB" id="A0A2U3N4T6"/>
<proteinExistence type="predicted"/>
<feature type="domain" description="SnoaL-like" evidence="1">
    <location>
        <begin position="19"/>
        <end position="134"/>
    </location>
</feature>
<dbReference type="RefSeq" id="WP_121976043.1">
    <property type="nucleotide sequence ID" value="NZ_OOGT01000453.1"/>
</dbReference>
<dbReference type="EMBL" id="OOGT01000453">
    <property type="protein sequence ID" value="SPL72673.1"/>
    <property type="molecule type" value="Genomic_DNA"/>
</dbReference>
<sequence length="154" mass="17925">MPIEIIGDQEIAKEVLDQIKHWDSAVVTLDIDQITNQCAEDVSMFDVSSQMNGIEEYKTEWYKFSPYFNENMQISRRNIKVYTSDDLAVVHCFSKVEHKALLGKLKMPWCRTTICMKKDHEQWLLVHQHISMPINLTDGKAITLKDEPKLRLLG</sequence>
<keyword evidence="3" id="KW-1185">Reference proteome</keyword>
<accession>A0A2U3N4T6</accession>
<protein>
    <recommendedName>
        <fullName evidence="1">SnoaL-like domain-containing protein</fullName>
    </recommendedName>
</protein>
<evidence type="ECO:0000313" key="2">
    <source>
        <dbReference type="EMBL" id="SPL72673.1"/>
    </source>
</evidence>
<evidence type="ECO:0000259" key="1">
    <source>
        <dbReference type="Pfam" id="PF13474"/>
    </source>
</evidence>
<dbReference type="Pfam" id="PF13474">
    <property type="entry name" value="SnoaL_3"/>
    <property type="match status" value="1"/>
</dbReference>
<dbReference type="InterPro" id="IPR032710">
    <property type="entry name" value="NTF2-like_dom_sf"/>
</dbReference>
<dbReference type="OrthoDB" id="9812295at2"/>
<name>A0A2U3N4T6_9GAMM</name>
<gene>
    <name evidence="2" type="ORF">KPC_3851</name>
</gene>